<evidence type="ECO:0000259" key="1">
    <source>
        <dbReference type="SMART" id="SM00829"/>
    </source>
</evidence>
<dbReference type="InterPro" id="IPR020843">
    <property type="entry name" value="ER"/>
</dbReference>
<gene>
    <name evidence="2" type="ORF">L227DRAFT_564088</name>
</gene>
<dbReference type="OrthoDB" id="3233595at2759"/>
<evidence type="ECO:0000313" key="2">
    <source>
        <dbReference type="EMBL" id="RPD59731.1"/>
    </source>
</evidence>
<dbReference type="PANTHER" id="PTHR45348">
    <property type="entry name" value="HYPOTHETICAL OXIDOREDUCTASE (EUROFUNG)"/>
    <property type="match status" value="1"/>
</dbReference>
<dbReference type="Pfam" id="PF00107">
    <property type="entry name" value="ADH_zinc_N"/>
    <property type="match status" value="1"/>
</dbReference>
<protein>
    <submittedName>
        <fullName evidence="2">GroES-like protein</fullName>
    </submittedName>
</protein>
<accession>A0A5C2S7Q5</accession>
<dbReference type="SUPFAM" id="SSF50129">
    <property type="entry name" value="GroES-like"/>
    <property type="match status" value="1"/>
</dbReference>
<dbReference type="Gene3D" id="3.90.180.10">
    <property type="entry name" value="Medium-chain alcohol dehydrogenases, catalytic domain"/>
    <property type="match status" value="1"/>
</dbReference>
<reference evidence="2" key="1">
    <citation type="journal article" date="2018" name="Genome Biol. Evol.">
        <title>Genomics and development of Lentinus tigrinus, a white-rot wood-decaying mushroom with dimorphic fruiting bodies.</title>
        <authorList>
            <person name="Wu B."/>
            <person name="Xu Z."/>
            <person name="Knudson A."/>
            <person name="Carlson A."/>
            <person name="Chen N."/>
            <person name="Kovaka S."/>
            <person name="LaButti K."/>
            <person name="Lipzen A."/>
            <person name="Pennachio C."/>
            <person name="Riley R."/>
            <person name="Schakwitz W."/>
            <person name="Umezawa K."/>
            <person name="Ohm R.A."/>
            <person name="Grigoriev I.V."/>
            <person name="Nagy L.G."/>
            <person name="Gibbons J."/>
            <person name="Hibbett D."/>
        </authorList>
    </citation>
    <scope>NUCLEOTIDE SEQUENCE [LARGE SCALE GENOMIC DNA]</scope>
    <source>
        <strain evidence="2">ALCF2SS1-6</strain>
    </source>
</reference>
<sequence length="387" mass="41185">MSGTQKALYLTARAGQWVVGEAPIPRPGPKDVLVKVVSAALNPIDWKLVDSPFSSIIQSYPFISGTDGAGIVEEAGEDVTTLVKGDKMTEVHEAQKAQQHDGTSSDSLWTHCDMYSVFQGYFANELATFQQYCLVPAAITAKIPDNISFDEAASIPLGLATAVLALYNQDPKSDKTLRFTPPWAEGGTSQFAGKPAFIIGGSSSVGQYAIQIAKLANFSPIITTASPHNTTLLASLGATHILDRALPTSTILSKLPALASGKPLEFVYDAISLADTQALAYQAACRGGAVVLVLPEVIPEELKKENEGDGDGVRVSGVFGSVHHPDNRRCGEEMYARLTGWLEKGIIKPNRVEVLPNGLAGIPDGLARLEAFKVSGMKLIARPQETP</sequence>
<proteinExistence type="predicted"/>
<dbReference type="STRING" id="1328759.A0A5C2S7Q5"/>
<dbReference type="SMART" id="SM00829">
    <property type="entry name" value="PKS_ER"/>
    <property type="match status" value="1"/>
</dbReference>
<dbReference type="CDD" id="cd08249">
    <property type="entry name" value="enoyl_reductase_like"/>
    <property type="match status" value="1"/>
</dbReference>
<keyword evidence="3" id="KW-1185">Reference proteome</keyword>
<dbReference type="AlphaFoldDB" id="A0A5C2S7Q5"/>
<feature type="domain" description="Enoyl reductase (ER)" evidence="1">
    <location>
        <begin position="15"/>
        <end position="381"/>
    </location>
</feature>
<dbReference type="PANTHER" id="PTHR45348:SF2">
    <property type="entry name" value="ZINC-TYPE ALCOHOL DEHYDROGENASE-LIKE PROTEIN C2E1P3.01"/>
    <property type="match status" value="1"/>
</dbReference>
<dbReference type="InterPro" id="IPR036291">
    <property type="entry name" value="NAD(P)-bd_dom_sf"/>
</dbReference>
<dbReference type="InterPro" id="IPR013154">
    <property type="entry name" value="ADH-like_N"/>
</dbReference>
<evidence type="ECO:0000313" key="3">
    <source>
        <dbReference type="Proteomes" id="UP000313359"/>
    </source>
</evidence>
<dbReference type="Gene3D" id="3.40.50.720">
    <property type="entry name" value="NAD(P)-binding Rossmann-like Domain"/>
    <property type="match status" value="1"/>
</dbReference>
<dbReference type="InterPro" id="IPR047122">
    <property type="entry name" value="Trans-enoyl_RdTase-like"/>
</dbReference>
<organism evidence="2 3">
    <name type="scientific">Lentinus tigrinus ALCF2SS1-6</name>
    <dbReference type="NCBI Taxonomy" id="1328759"/>
    <lineage>
        <taxon>Eukaryota</taxon>
        <taxon>Fungi</taxon>
        <taxon>Dikarya</taxon>
        <taxon>Basidiomycota</taxon>
        <taxon>Agaricomycotina</taxon>
        <taxon>Agaricomycetes</taxon>
        <taxon>Polyporales</taxon>
        <taxon>Polyporaceae</taxon>
        <taxon>Lentinus</taxon>
    </lineage>
</organism>
<dbReference type="Pfam" id="PF08240">
    <property type="entry name" value="ADH_N"/>
    <property type="match status" value="1"/>
</dbReference>
<dbReference type="EMBL" id="ML122269">
    <property type="protein sequence ID" value="RPD59731.1"/>
    <property type="molecule type" value="Genomic_DNA"/>
</dbReference>
<dbReference type="InterPro" id="IPR013149">
    <property type="entry name" value="ADH-like_C"/>
</dbReference>
<dbReference type="Proteomes" id="UP000313359">
    <property type="component" value="Unassembled WGS sequence"/>
</dbReference>
<dbReference type="GO" id="GO:0016651">
    <property type="term" value="F:oxidoreductase activity, acting on NAD(P)H"/>
    <property type="evidence" value="ECO:0007669"/>
    <property type="project" value="InterPro"/>
</dbReference>
<dbReference type="SUPFAM" id="SSF51735">
    <property type="entry name" value="NAD(P)-binding Rossmann-fold domains"/>
    <property type="match status" value="1"/>
</dbReference>
<name>A0A5C2S7Q5_9APHY</name>
<dbReference type="InterPro" id="IPR011032">
    <property type="entry name" value="GroES-like_sf"/>
</dbReference>